<dbReference type="SUPFAM" id="SSF52166">
    <property type="entry name" value="Ribosomal protein L4"/>
    <property type="match status" value="1"/>
</dbReference>
<evidence type="ECO:0000256" key="6">
    <source>
        <dbReference type="HAMAP-Rule" id="MF_01328"/>
    </source>
</evidence>
<comment type="similarity">
    <text evidence="1 6">Belongs to the universal ribosomal protein uL4 family.</text>
</comment>
<name>A0A7G9Z5R2_9EURY</name>
<evidence type="ECO:0000256" key="4">
    <source>
        <dbReference type="ARBA" id="ARBA00022980"/>
    </source>
</evidence>
<dbReference type="AlphaFoldDB" id="A0A7G9Z5R2"/>
<dbReference type="Pfam" id="PF00573">
    <property type="entry name" value="Ribosomal_L4"/>
    <property type="match status" value="1"/>
</dbReference>
<dbReference type="GO" id="GO:1990904">
    <property type="term" value="C:ribonucleoprotein complex"/>
    <property type="evidence" value="ECO:0007669"/>
    <property type="project" value="UniProtKB-KW"/>
</dbReference>
<evidence type="ECO:0000256" key="5">
    <source>
        <dbReference type="ARBA" id="ARBA00023274"/>
    </source>
</evidence>
<keyword evidence="2 6" id="KW-0699">rRNA-binding</keyword>
<dbReference type="GO" id="GO:0003735">
    <property type="term" value="F:structural constituent of ribosome"/>
    <property type="evidence" value="ECO:0007669"/>
    <property type="project" value="InterPro"/>
</dbReference>
<evidence type="ECO:0000256" key="1">
    <source>
        <dbReference type="ARBA" id="ARBA00010528"/>
    </source>
</evidence>
<keyword evidence="3 6" id="KW-0694">RNA-binding</keyword>
<dbReference type="GO" id="GO:0006412">
    <property type="term" value="P:translation"/>
    <property type="evidence" value="ECO:0007669"/>
    <property type="project" value="UniProtKB-UniRule"/>
</dbReference>
<dbReference type="InterPro" id="IPR023574">
    <property type="entry name" value="Ribosomal_uL4_dom_sf"/>
</dbReference>
<evidence type="ECO:0000313" key="7">
    <source>
        <dbReference type="EMBL" id="QNO55596.1"/>
    </source>
</evidence>
<dbReference type="NCBIfam" id="TIGR03672">
    <property type="entry name" value="rpl4p_arch"/>
    <property type="match status" value="1"/>
</dbReference>
<proteinExistence type="inferred from homology"/>
<dbReference type="HAMAP" id="MF_01328_A">
    <property type="entry name" value="Ribosomal_uL4_A"/>
    <property type="match status" value="1"/>
</dbReference>
<dbReference type="GO" id="GO:0005840">
    <property type="term" value="C:ribosome"/>
    <property type="evidence" value="ECO:0007669"/>
    <property type="project" value="UniProtKB-KW"/>
</dbReference>
<dbReference type="PANTHER" id="PTHR19431">
    <property type="entry name" value="60S RIBOSOMAL PROTEIN L4"/>
    <property type="match status" value="1"/>
</dbReference>
<keyword evidence="4 6" id="KW-0689">Ribosomal protein</keyword>
<evidence type="ECO:0000256" key="3">
    <source>
        <dbReference type="ARBA" id="ARBA00022884"/>
    </source>
</evidence>
<comment type="function">
    <text evidence="6">One of the primary rRNA binding proteins, this protein initially binds near the 5'-end of the 23S rRNA. It is important during the early stages of 50S assembly. It makes multiple contacts with different domains of the 23S rRNA in the assembled 50S subunit and ribosome.</text>
</comment>
<dbReference type="Gene3D" id="3.40.1370.10">
    <property type="match status" value="1"/>
</dbReference>
<accession>A0A7G9Z5R2</accession>
<comment type="subunit">
    <text evidence="6">Part of the 50S ribosomal subunit.</text>
</comment>
<dbReference type="EMBL" id="MT631622">
    <property type="protein sequence ID" value="QNO55596.1"/>
    <property type="molecule type" value="Genomic_DNA"/>
</dbReference>
<sequence length="268" mass="29735">MKEELKGKVVDLSGNFVREITLPPVFMEEYRPDLIKTAVLAMQSNRLQPKGTDLLAGRKTSAESWGPGRAVARVPRIKDGRRAARAPQTVGGRRAHPPKTEKILKRKINKKERRKAIRSAIAAAINPEFVKERGHIFNTDVELPIVVEDSFASLEKTSEVTGFLKSVGVWADVLRAKGRKIRAGRGKMRGRRYKTKKSILIVISGDEGTVESEHPSRDKRILKGAENLPGVDISYVSKLNAELFAPGTHPGRLTIWTESSINKLAAME</sequence>
<evidence type="ECO:0000256" key="2">
    <source>
        <dbReference type="ARBA" id="ARBA00022730"/>
    </source>
</evidence>
<organism evidence="7">
    <name type="scientific">Candidatus Methanophaga sp. ANME-1 ERB7</name>
    <dbReference type="NCBI Taxonomy" id="2759913"/>
    <lineage>
        <taxon>Archaea</taxon>
        <taxon>Methanobacteriati</taxon>
        <taxon>Methanobacteriota</taxon>
        <taxon>Stenosarchaea group</taxon>
        <taxon>Methanomicrobia</taxon>
        <taxon>Candidatus Methanophagales</taxon>
        <taxon>Candidatus Methanophagaceae</taxon>
        <taxon>Candidatus Methanophaga</taxon>
    </lineage>
</organism>
<dbReference type="GO" id="GO:0019843">
    <property type="term" value="F:rRNA binding"/>
    <property type="evidence" value="ECO:0007669"/>
    <property type="project" value="UniProtKB-UniRule"/>
</dbReference>
<protein>
    <recommendedName>
        <fullName evidence="6">Large ribosomal subunit protein uL4</fullName>
    </recommendedName>
</protein>
<dbReference type="InterPro" id="IPR019970">
    <property type="entry name" value="Ribosomall_uL4-arc"/>
</dbReference>
<keyword evidence="5 6" id="KW-0687">Ribonucleoprotein</keyword>
<dbReference type="InterPro" id="IPR002136">
    <property type="entry name" value="Ribosomal_uL4"/>
</dbReference>
<reference evidence="7" key="1">
    <citation type="submission" date="2020-06" db="EMBL/GenBank/DDBJ databases">
        <title>Unique genomic features of the anaerobic methanotrophic archaea.</title>
        <authorList>
            <person name="Chadwick G.L."/>
            <person name="Skennerton C.T."/>
            <person name="Laso-Perez R."/>
            <person name="Leu A.O."/>
            <person name="Speth D.R."/>
            <person name="Yu H."/>
            <person name="Morgan-Lang C."/>
            <person name="Hatzenpichler R."/>
            <person name="Goudeau D."/>
            <person name="Malmstrom R."/>
            <person name="Brazelton W.J."/>
            <person name="Woyke T."/>
            <person name="Hallam S.J."/>
            <person name="Tyson G.W."/>
            <person name="Wegener G."/>
            <person name="Boetius A."/>
            <person name="Orphan V."/>
        </authorList>
    </citation>
    <scope>NUCLEOTIDE SEQUENCE</scope>
</reference>
<comment type="function">
    <text evidence="6">Forms part of the polypeptide exit tunnel.</text>
</comment>
<gene>
    <name evidence="6 7" type="primary">rpl4</name>
    <name evidence="7" type="ORF">BJEEAEJC_00040</name>
</gene>
<dbReference type="InterPro" id="IPR045240">
    <property type="entry name" value="Ribosomal_uL4_euk/arch"/>
</dbReference>